<dbReference type="AlphaFoldDB" id="A0A347UGT2"/>
<evidence type="ECO:0000313" key="3">
    <source>
        <dbReference type="Proteomes" id="UP000261704"/>
    </source>
</evidence>
<accession>A0A347UGT2</accession>
<reference evidence="2 3" key="1">
    <citation type="submission" date="2018-09" db="EMBL/GenBank/DDBJ databases">
        <title>Profundibacter amoris BAR1 gen. nov., sp. nov., a new member of the Roseobacter clade isolated at Lokis Castle Vent Field on the Arctic Mid-Oceanic Ridge.</title>
        <authorList>
            <person name="Le Moine Bauer S."/>
            <person name="Sjoeberg A.G."/>
            <person name="L'Haridon S."/>
            <person name="Stokke R."/>
            <person name="Roalkvam I."/>
            <person name="Steen I.H."/>
            <person name="Dahle H."/>
        </authorList>
    </citation>
    <scope>NUCLEOTIDE SEQUENCE [LARGE SCALE GENOMIC DNA]</scope>
    <source>
        <strain evidence="2 3">BAR1</strain>
    </source>
</reference>
<evidence type="ECO:0000313" key="2">
    <source>
        <dbReference type="EMBL" id="AXX98060.1"/>
    </source>
</evidence>
<keyword evidence="3" id="KW-1185">Reference proteome</keyword>
<feature type="transmembrane region" description="Helical" evidence="1">
    <location>
        <begin position="35"/>
        <end position="59"/>
    </location>
</feature>
<keyword evidence="1" id="KW-0472">Membrane</keyword>
<dbReference type="EMBL" id="CP032125">
    <property type="protein sequence ID" value="AXX98060.1"/>
    <property type="molecule type" value="Genomic_DNA"/>
</dbReference>
<evidence type="ECO:0000256" key="1">
    <source>
        <dbReference type="SAM" id="Phobius"/>
    </source>
</evidence>
<feature type="transmembrane region" description="Helical" evidence="1">
    <location>
        <begin position="65"/>
        <end position="81"/>
    </location>
</feature>
<proteinExistence type="predicted"/>
<dbReference type="Proteomes" id="UP000261704">
    <property type="component" value="Chromosome"/>
</dbReference>
<keyword evidence="1" id="KW-0812">Transmembrane</keyword>
<protein>
    <submittedName>
        <fullName evidence="2">Uncharacterized protein</fullName>
    </submittedName>
</protein>
<organism evidence="2 3">
    <name type="scientific">Profundibacter amoris</name>
    <dbReference type="NCBI Taxonomy" id="2171755"/>
    <lineage>
        <taxon>Bacteria</taxon>
        <taxon>Pseudomonadati</taxon>
        <taxon>Pseudomonadota</taxon>
        <taxon>Alphaproteobacteria</taxon>
        <taxon>Rhodobacterales</taxon>
        <taxon>Paracoccaceae</taxon>
        <taxon>Profundibacter</taxon>
    </lineage>
</organism>
<gene>
    <name evidence="2" type="ORF">BAR1_09025</name>
</gene>
<sequence>MTEIHDEATVCPSCKARKGYGEGGRFGVGYLKARVVFLLLLSVPFILLTLFFGGLYGLLVADADGIIVGLVFAGLSAYTLFHARKDFVDLKEPPKWYR</sequence>
<keyword evidence="1" id="KW-1133">Transmembrane helix</keyword>
<dbReference type="KEGG" id="pamo:BAR1_09025"/>
<name>A0A347UGT2_9RHOB</name>